<sequence length="161" mass="18718">MHITQDWKKIRTHFNKSFSSNFHISVASVDTENNPTVTPIGSLFLNDNQTGFYFEKFPKKLPQHAKKNKNVCLLGVNSSRFFWLGALFKEKFSDYPAIKLYGKLGERRLATDQETKRLNRRMRMTKGLKGNTYLWGKMEYVRDINFTKAEKINLGKMTAGL</sequence>
<protein>
    <recommendedName>
        <fullName evidence="3">Pyridoxamine 5'-phosphate oxidase</fullName>
    </recommendedName>
</protein>
<organism evidence="1 2">
    <name type="scientific">Maribacter aquivivus</name>
    <dbReference type="NCBI Taxonomy" id="228958"/>
    <lineage>
        <taxon>Bacteria</taxon>
        <taxon>Pseudomonadati</taxon>
        <taxon>Bacteroidota</taxon>
        <taxon>Flavobacteriia</taxon>
        <taxon>Flavobacteriales</taxon>
        <taxon>Flavobacteriaceae</taxon>
        <taxon>Maribacter</taxon>
    </lineage>
</organism>
<dbReference type="STRING" id="228958.SAMN04488007_2735"/>
<dbReference type="Proteomes" id="UP000184314">
    <property type="component" value="Unassembled WGS sequence"/>
</dbReference>
<dbReference type="AlphaFoldDB" id="A0A1M6RHP2"/>
<dbReference type="RefSeq" id="WP_073245008.1">
    <property type="nucleotide sequence ID" value="NZ_FQZX01000002.1"/>
</dbReference>
<keyword evidence="2" id="KW-1185">Reference proteome</keyword>
<accession>A0A1M6RHP2</accession>
<name>A0A1M6RHP2_9FLAO</name>
<dbReference type="InterPro" id="IPR012349">
    <property type="entry name" value="Split_barrel_FMN-bd"/>
</dbReference>
<evidence type="ECO:0000313" key="2">
    <source>
        <dbReference type="Proteomes" id="UP000184314"/>
    </source>
</evidence>
<evidence type="ECO:0000313" key="1">
    <source>
        <dbReference type="EMBL" id="SHK31953.1"/>
    </source>
</evidence>
<dbReference type="Gene3D" id="2.30.110.10">
    <property type="entry name" value="Electron Transport, Fmn-binding Protein, Chain A"/>
    <property type="match status" value="1"/>
</dbReference>
<gene>
    <name evidence="1" type="ORF">SAMN04488007_2735</name>
</gene>
<dbReference type="EMBL" id="FQZX01000002">
    <property type="protein sequence ID" value="SHK31953.1"/>
    <property type="molecule type" value="Genomic_DNA"/>
</dbReference>
<proteinExistence type="predicted"/>
<dbReference type="OrthoDB" id="1161330at2"/>
<evidence type="ECO:0008006" key="3">
    <source>
        <dbReference type="Google" id="ProtNLM"/>
    </source>
</evidence>
<reference evidence="2" key="1">
    <citation type="submission" date="2016-11" db="EMBL/GenBank/DDBJ databases">
        <authorList>
            <person name="Varghese N."/>
            <person name="Submissions S."/>
        </authorList>
    </citation>
    <scope>NUCLEOTIDE SEQUENCE [LARGE SCALE GENOMIC DNA]</scope>
    <source>
        <strain evidence="2">DSM 16478</strain>
    </source>
</reference>